<organism evidence="1 2">
    <name type="scientific">Lindgomyces ingoldianus</name>
    <dbReference type="NCBI Taxonomy" id="673940"/>
    <lineage>
        <taxon>Eukaryota</taxon>
        <taxon>Fungi</taxon>
        <taxon>Dikarya</taxon>
        <taxon>Ascomycota</taxon>
        <taxon>Pezizomycotina</taxon>
        <taxon>Dothideomycetes</taxon>
        <taxon>Pleosporomycetidae</taxon>
        <taxon>Pleosporales</taxon>
        <taxon>Lindgomycetaceae</taxon>
        <taxon>Lindgomyces</taxon>
    </lineage>
</organism>
<evidence type="ECO:0000313" key="1">
    <source>
        <dbReference type="EMBL" id="KAF2476574.1"/>
    </source>
</evidence>
<proteinExistence type="predicted"/>
<evidence type="ECO:0000313" key="2">
    <source>
        <dbReference type="Proteomes" id="UP000799755"/>
    </source>
</evidence>
<dbReference type="EMBL" id="MU003494">
    <property type="protein sequence ID" value="KAF2476574.1"/>
    <property type="molecule type" value="Genomic_DNA"/>
</dbReference>
<dbReference type="Proteomes" id="UP000799755">
    <property type="component" value="Unassembled WGS sequence"/>
</dbReference>
<sequence>MFARSCTHSIFSLRSRSKITACLAQGVILKMGCFRELVGAILQTGAGGAVAIEWLDYTVVAFYEDIIWQLVFTSLRNSKRGKYGTSLAQKSTELFTLYQTSLEVLRTSCTAKPLAGKTDQQQTTKLESKRYSLLRSAELHKYISCFSNAVPFHGCSPEKFDRNQRFAGHNTDPKSRSAVRILAHLTASLFKLYIWKFRQAVFPSKIIKKWTGLGDSFAAGSGASGPYDDNSTCMRGRGGQKPKPLRVIRQSQHFQLQPGAIKPCIVLIGLISMAGNDVRFSSILKACIYKFPFWISVKTGLYNNVFTELVDYTLINSTEPNFAVTDQTSQKICETLAGQLGSHWGPICSPLWIGSTPTGDTTVIDSAGQVLKNQAMTGYMVFPPSQTNQ</sequence>
<accession>A0ACB6RBF4</accession>
<comment type="caution">
    <text evidence="1">The sequence shown here is derived from an EMBL/GenBank/DDBJ whole genome shotgun (WGS) entry which is preliminary data.</text>
</comment>
<reference evidence="1" key="1">
    <citation type="journal article" date="2020" name="Stud. Mycol.">
        <title>101 Dothideomycetes genomes: a test case for predicting lifestyles and emergence of pathogens.</title>
        <authorList>
            <person name="Haridas S."/>
            <person name="Albert R."/>
            <person name="Binder M."/>
            <person name="Bloem J."/>
            <person name="Labutti K."/>
            <person name="Salamov A."/>
            <person name="Andreopoulos B."/>
            <person name="Baker S."/>
            <person name="Barry K."/>
            <person name="Bills G."/>
            <person name="Bluhm B."/>
            <person name="Cannon C."/>
            <person name="Castanera R."/>
            <person name="Culley D."/>
            <person name="Daum C."/>
            <person name="Ezra D."/>
            <person name="Gonzalez J."/>
            <person name="Henrissat B."/>
            <person name="Kuo A."/>
            <person name="Liang C."/>
            <person name="Lipzen A."/>
            <person name="Lutzoni F."/>
            <person name="Magnuson J."/>
            <person name="Mondo S."/>
            <person name="Nolan M."/>
            <person name="Ohm R."/>
            <person name="Pangilinan J."/>
            <person name="Park H.-J."/>
            <person name="Ramirez L."/>
            <person name="Alfaro M."/>
            <person name="Sun H."/>
            <person name="Tritt A."/>
            <person name="Yoshinaga Y."/>
            <person name="Zwiers L.-H."/>
            <person name="Turgeon B."/>
            <person name="Goodwin S."/>
            <person name="Spatafora J."/>
            <person name="Crous P."/>
            <person name="Grigoriev I."/>
        </authorList>
    </citation>
    <scope>NUCLEOTIDE SEQUENCE</scope>
    <source>
        <strain evidence="1">ATCC 200398</strain>
    </source>
</reference>
<keyword evidence="2" id="KW-1185">Reference proteome</keyword>
<protein>
    <submittedName>
        <fullName evidence="1">Uncharacterized protein</fullName>
    </submittedName>
</protein>
<name>A0ACB6RBF4_9PLEO</name>
<gene>
    <name evidence="1" type="ORF">BDR25DRAFT_349650</name>
</gene>